<dbReference type="GO" id="GO:0008061">
    <property type="term" value="F:chitin binding"/>
    <property type="evidence" value="ECO:0007669"/>
    <property type="project" value="InterPro"/>
</dbReference>
<dbReference type="PANTHER" id="PTHR11177">
    <property type="entry name" value="CHITINASE"/>
    <property type="match status" value="1"/>
</dbReference>
<feature type="chain" id="PRO_5012307908" evidence="6">
    <location>
        <begin position="25"/>
        <end position="359"/>
    </location>
</feature>
<dbReference type="STRING" id="158441.A0A226EG58"/>
<gene>
    <name evidence="8" type="ORF">Fcan01_09912</name>
</gene>
<name>A0A226EG58_FOLCA</name>
<protein>
    <submittedName>
        <fullName evidence="8">Chitotriosidase-1</fullName>
    </submittedName>
</protein>
<comment type="similarity">
    <text evidence="4">Belongs to the glycosyl hydrolase 18 family.</text>
</comment>
<evidence type="ECO:0000256" key="6">
    <source>
        <dbReference type="SAM" id="SignalP"/>
    </source>
</evidence>
<feature type="compositionally biased region" description="Basic residues" evidence="5">
    <location>
        <begin position="35"/>
        <end position="47"/>
    </location>
</feature>
<feature type="signal peptide" evidence="6">
    <location>
        <begin position="1"/>
        <end position="24"/>
    </location>
</feature>
<feature type="compositionally biased region" description="Low complexity" evidence="5">
    <location>
        <begin position="48"/>
        <end position="68"/>
    </location>
</feature>
<comment type="caution">
    <text evidence="8">The sequence shown here is derived from an EMBL/GenBank/DDBJ whole genome shotgun (WGS) entry which is preliminary data.</text>
</comment>
<keyword evidence="2 3" id="KW-0326">Glycosidase</keyword>
<feature type="compositionally biased region" description="Low complexity" evidence="5">
    <location>
        <begin position="114"/>
        <end position="130"/>
    </location>
</feature>
<dbReference type="PANTHER" id="PTHR11177:SF317">
    <property type="entry name" value="CHITINASE 12-RELATED"/>
    <property type="match status" value="1"/>
</dbReference>
<dbReference type="EMBL" id="LNIX01000004">
    <property type="protein sequence ID" value="OXA56542.1"/>
    <property type="molecule type" value="Genomic_DNA"/>
</dbReference>
<proteinExistence type="inferred from homology"/>
<keyword evidence="6" id="KW-0732">Signal</keyword>
<dbReference type="AlphaFoldDB" id="A0A226EG58"/>
<dbReference type="GO" id="GO:0004568">
    <property type="term" value="F:chitinase activity"/>
    <property type="evidence" value="ECO:0007669"/>
    <property type="project" value="TreeGrafter"/>
</dbReference>
<organism evidence="8 9">
    <name type="scientific">Folsomia candida</name>
    <name type="common">Springtail</name>
    <dbReference type="NCBI Taxonomy" id="158441"/>
    <lineage>
        <taxon>Eukaryota</taxon>
        <taxon>Metazoa</taxon>
        <taxon>Ecdysozoa</taxon>
        <taxon>Arthropoda</taxon>
        <taxon>Hexapoda</taxon>
        <taxon>Collembola</taxon>
        <taxon>Entomobryomorpha</taxon>
        <taxon>Isotomoidea</taxon>
        <taxon>Isotomidae</taxon>
        <taxon>Proisotominae</taxon>
        <taxon>Folsomia</taxon>
    </lineage>
</organism>
<dbReference type="GO" id="GO:0005975">
    <property type="term" value="P:carbohydrate metabolic process"/>
    <property type="evidence" value="ECO:0007669"/>
    <property type="project" value="InterPro"/>
</dbReference>
<evidence type="ECO:0000256" key="2">
    <source>
        <dbReference type="ARBA" id="ARBA00023295"/>
    </source>
</evidence>
<evidence type="ECO:0000256" key="4">
    <source>
        <dbReference type="RuleBase" id="RU004453"/>
    </source>
</evidence>
<evidence type="ECO:0000259" key="7">
    <source>
        <dbReference type="PROSITE" id="PS51910"/>
    </source>
</evidence>
<dbReference type="Pfam" id="PF00704">
    <property type="entry name" value="Glyco_hydro_18"/>
    <property type="match status" value="1"/>
</dbReference>
<dbReference type="SMART" id="SM00636">
    <property type="entry name" value="Glyco_18"/>
    <property type="match status" value="1"/>
</dbReference>
<dbReference type="InterPro" id="IPR011583">
    <property type="entry name" value="Chitinase_II/V-like_cat"/>
</dbReference>
<sequence length="359" mass="39911">MKWSKIRLALVAVLVFCLVANIFADDEKESTKSSTRLRLRGRGRGKTRGTSTTTAASSDTSAETTSKKPVSRRTGGGRFRGSSSSKSSDDDDQTPAGSIQSKVSTRLRPTNRLGVAASGSKSKSTSSNSVDGKKKIVCYYTNWSQYRPNIGKFLPENIPADLCTHMIFAFGWQVNKVMEKLYKKYGNLIGFFLFRMKKGKLSSFEGNDETKDGKIGLYDKINGLKKVNPDLKTLLAIGGWSFGTQKFKEMSATRYTRQIFIFSAIPYLRERNFDGLDIDWEYPKGSDDKKNYVLLLKELQEAFIAEAEEAKRPKLLLTAAVPVGPDSIRGGYDVPAVAKYLDILNIMAYGKNVFISIIN</sequence>
<dbReference type="InterPro" id="IPR001223">
    <property type="entry name" value="Glyco_hydro18_cat"/>
</dbReference>
<dbReference type="InterPro" id="IPR050314">
    <property type="entry name" value="Glycosyl_Hydrlase_18"/>
</dbReference>
<feature type="domain" description="GH18" evidence="7">
    <location>
        <begin position="134"/>
        <end position="359"/>
    </location>
</feature>
<keyword evidence="9" id="KW-1185">Reference proteome</keyword>
<feature type="compositionally biased region" description="Polar residues" evidence="5">
    <location>
        <begin position="95"/>
        <end position="108"/>
    </location>
</feature>
<evidence type="ECO:0000256" key="5">
    <source>
        <dbReference type="SAM" id="MobiDB-lite"/>
    </source>
</evidence>
<dbReference type="GO" id="GO:0006032">
    <property type="term" value="P:chitin catabolic process"/>
    <property type="evidence" value="ECO:0007669"/>
    <property type="project" value="TreeGrafter"/>
</dbReference>
<keyword evidence="1 3" id="KW-0378">Hydrolase</keyword>
<evidence type="ECO:0000313" key="8">
    <source>
        <dbReference type="EMBL" id="OXA56542.1"/>
    </source>
</evidence>
<evidence type="ECO:0000256" key="1">
    <source>
        <dbReference type="ARBA" id="ARBA00022801"/>
    </source>
</evidence>
<dbReference type="OMA" id="LNIMAYG"/>
<evidence type="ECO:0000256" key="3">
    <source>
        <dbReference type="RuleBase" id="RU000489"/>
    </source>
</evidence>
<dbReference type="SUPFAM" id="SSF51445">
    <property type="entry name" value="(Trans)glycosidases"/>
    <property type="match status" value="1"/>
</dbReference>
<dbReference type="OrthoDB" id="76388at2759"/>
<dbReference type="Gene3D" id="3.20.20.80">
    <property type="entry name" value="Glycosidases"/>
    <property type="match status" value="1"/>
</dbReference>
<dbReference type="InterPro" id="IPR017853">
    <property type="entry name" value="GH"/>
</dbReference>
<dbReference type="PROSITE" id="PS01095">
    <property type="entry name" value="GH18_1"/>
    <property type="match status" value="1"/>
</dbReference>
<dbReference type="InterPro" id="IPR001579">
    <property type="entry name" value="Glyco_hydro_18_chit_AS"/>
</dbReference>
<reference evidence="8 9" key="1">
    <citation type="submission" date="2015-12" db="EMBL/GenBank/DDBJ databases">
        <title>The genome of Folsomia candida.</title>
        <authorList>
            <person name="Faddeeva A."/>
            <person name="Derks M.F."/>
            <person name="Anvar Y."/>
            <person name="Smit S."/>
            <person name="Van Straalen N."/>
            <person name="Roelofs D."/>
        </authorList>
    </citation>
    <scope>NUCLEOTIDE SEQUENCE [LARGE SCALE GENOMIC DNA]</scope>
    <source>
        <strain evidence="8 9">VU population</strain>
        <tissue evidence="8">Whole body</tissue>
    </source>
</reference>
<dbReference type="PROSITE" id="PS51910">
    <property type="entry name" value="GH18_2"/>
    <property type="match status" value="1"/>
</dbReference>
<feature type="region of interest" description="Disordered" evidence="5">
    <location>
        <begin position="29"/>
        <end position="130"/>
    </location>
</feature>
<dbReference type="GO" id="GO:0005576">
    <property type="term" value="C:extracellular region"/>
    <property type="evidence" value="ECO:0007669"/>
    <property type="project" value="TreeGrafter"/>
</dbReference>
<evidence type="ECO:0000313" key="9">
    <source>
        <dbReference type="Proteomes" id="UP000198287"/>
    </source>
</evidence>
<accession>A0A226EG58</accession>
<dbReference type="Proteomes" id="UP000198287">
    <property type="component" value="Unassembled WGS sequence"/>
</dbReference>